<dbReference type="InterPro" id="IPR052922">
    <property type="entry name" value="Cytidylate_Kinase-2"/>
</dbReference>
<keyword evidence="2" id="KW-1185">Reference proteome</keyword>
<dbReference type="RefSeq" id="WP_405595441.1">
    <property type="nucleotide sequence ID" value="NZ_CP173695.1"/>
</dbReference>
<proteinExistence type="predicted"/>
<comment type="caution">
    <text evidence="1">The sequence shown here is derived from an EMBL/GenBank/DDBJ whole genome shotgun (WGS) entry which is preliminary data.</text>
</comment>
<organism evidence="1 2">
    <name type="scientific">Sellimonas catena</name>
    <dbReference type="NCBI Taxonomy" id="2994035"/>
    <lineage>
        <taxon>Bacteria</taxon>
        <taxon>Bacillati</taxon>
        <taxon>Bacillota</taxon>
        <taxon>Clostridia</taxon>
        <taxon>Lachnospirales</taxon>
        <taxon>Lachnospiraceae</taxon>
        <taxon>Sellimonas</taxon>
    </lineage>
</organism>
<gene>
    <name evidence="1" type="ORF">Selli1_13780</name>
</gene>
<accession>A0A9W6C555</accession>
<sequence length="177" mass="21022">MDFQETQECGGDRAMKIHIIGCSGSGKSYLARKLSEKYCIPHFDLDDLQWDNHAEHYGVKMPPEKRSAMLQEIVQKENWIIEGVYYKWVQDSFRAADMIYVLEIPSRVYKFRILRRFFKRKLGLEKGKKETLHSVLGLIRWTDEFQSVNMPKIQEMLKPYGQKVQYLRSKRDINNLL</sequence>
<dbReference type="Gene3D" id="3.40.50.300">
    <property type="entry name" value="P-loop containing nucleotide triphosphate hydrolases"/>
    <property type="match status" value="1"/>
</dbReference>
<dbReference type="InterPro" id="IPR027417">
    <property type="entry name" value="P-loop_NTPase"/>
</dbReference>
<protein>
    <submittedName>
        <fullName evidence="1">DNA topology modulation protein FlaR</fullName>
    </submittedName>
</protein>
<dbReference type="Proteomes" id="UP001145145">
    <property type="component" value="Unassembled WGS sequence"/>
</dbReference>
<dbReference type="PANTHER" id="PTHR37816">
    <property type="entry name" value="YALI0E33011P"/>
    <property type="match status" value="1"/>
</dbReference>
<dbReference type="PANTHER" id="PTHR37816:SF2">
    <property type="entry name" value="DNA TOPOLOGY MODULATION PROTEIN FLAR-RELATED PROTEIN"/>
    <property type="match status" value="1"/>
</dbReference>
<dbReference type="AlphaFoldDB" id="A0A9W6C555"/>
<dbReference type="SUPFAM" id="SSF52540">
    <property type="entry name" value="P-loop containing nucleoside triphosphate hydrolases"/>
    <property type="match status" value="1"/>
</dbReference>
<reference evidence="1 2" key="1">
    <citation type="journal article" date="2023" name="Int. J. Syst. Evol. Microbiol.">
        <title>Sellimonas catena sp. nov., isolated from human faeces.</title>
        <authorList>
            <person name="Hisatomi A."/>
            <person name="Ohkuma M."/>
            <person name="Sakamoto M."/>
        </authorList>
    </citation>
    <scope>NUCLEOTIDE SEQUENCE [LARGE SCALE GENOMIC DNA]</scope>
    <source>
        <strain evidence="1 2">12EGH17</strain>
    </source>
</reference>
<dbReference type="Pfam" id="PF13238">
    <property type="entry name" value="AAA_18"/>
    <property type="match status" value="1"/>
</dbReference>
<evidence type="ECO:0000313" key="1">
    <source>
        <dbReference type="EMBL" id="GLG04204.1"/>
    </source>
</evidence>
<name>A0A9W6C555_9FIRM</name>
<evidence type="ECO:0000313" key="2">
    <source>
        <dbReference type="Proteomes" id="UP001145145"/>
    </source>
</evidence>
<dbReference type="EMBL" id="BSBO01000012">
    <property type="protein sequence ID" value="GLG04204.1"/>
    <property type="molecule type" value="Genomic_DNA"/>
</dbReference>